<dbReference type="EMBL" id="JAHCLR010000003">
    <property type="protein sequence ID" value="MBS9532383.1"/>
    <property type="molecule type" value="Genomic_DNA"/>
</dbReference>
<evidence type="ECO:0000313" key="2">
    <source>
        <dbReference type="Proteomes" id="UP001519535"/>
    </source>
</evidence>
<keyword evidence="2" id="KW-1185">Reference proteome</keyword>
<gene>
    <name evidence="1" type="ORF">KIH27_02130</name>
</gene>
<name>A0ABS5RDM2_9MYCO</name>
<sequence>MSETPETVEATYAGVEFRSTSERTFAEALDRAGLLWSYEPGPQTVVARDGVQHVYWPDFWLLTVGCWLEVKGPANRRLWKAESLNAAGPHQVLLGRAANFGAHGTASLLIETLAPEQPLPAVFTSSAWQNASTSVLWPRPPIRGLIA</sequence>
<accession>A0ABS5RDM2</accession>
<dbReference type="Proteomes" id="UP001519535">
    <property type="component" value="Unassembled WGS sequence"/>
</dbReference>
<proteinExistence type="predicted"/>
<protein>
    <submittedName>
        <fullName evidence="1">Uncharacterized protein</fullName>
    </submittedName>
</protein>
<dbReference type="Gene3D" id="3.40.91.30">
    <property type="match status" value="1"/>
</dbReference>
<evidence type="ECO:0000313" key="1">
    <source>
        <dbReference type="EMBL" id="MBS9532383.1"/>
    </source>
</evidence>
<organism evidence="1 2">
    <name type="scientific">Mycolicibacter acidiphilus</name>
    <dbReference type="NCBI Taxonomy" id="2835306"/>
    <lineage>
        <taxon>Bacteria</taxon>
        <taxon>Bacillati</taxon>
        <taxon>Actinomycetota</taxon>
        <taxon>Actinomycetes</taxon>
        <taxon>Mycobacteriales</taxon>
        <taxon>Mycobacteriaceae</taxon>
        <taxon>Mycolicibacter</taxon>
    </lineage>
</organism>
<dbReference type="RefSeq" id="WP_214091271.1">
    <property type="nucleotide sequence ID" value="NZ_JAHCLR010000003.1"/>
</dbReference>
<reference evidence="1 2" key="1">
    <citation type="submission" date="2021-05" db="EMBL/GenBank/DDBJ databases">
        <title>Mycobacterium acidophilum sp. nov., an extremely acid-tolerant member of the genus Mycobacterium.</title>
        <authorList>
            <person name="Xia J."/>
        </authorList>
    </citation>
    <scope>NUCLEOTIDE SEQUENCE [LARGE SCALE GENOMIC DNA]</scope>
    <source>
        <strain evidence="1 2">M1</strain>
    </source>
</reference>
<comment type="caution">
    <text evidence="1">The sequence shown here is derived from an EMBL/GenBank/DDBJ whole genome shotgun (WGS) entry which is preliminary data.</text>
</comment>